<accession>A0A8X6RTD6</accession>
<dbReference type="EMBL" id="BMAU01021196">
    <property type="protein sequence ID" value="GFX97161.1"/>
    <property type="molecule type" value="Genomic_DNA"/>
</dbReference>
<feature type="region of interest" description="Disordered" evidence="1">
    <location>
        <begin position="18"/>
        <end position="39"/>
    </location>
</feature>
<name>A0A8X6RTD6_TRICX</name>
<evidence type="ECO:0000256" key="1">
    <source>
        <dbReference type="SAM" id="MobiDB-lite"/>
    </source>
</evidence>
<evidence type="ECO:0000313" key="2">
    <source>
        <dbReference type="EMBL" id="GFX97161.1"/>
    </source>
</evidence>
<organism evidence="2 3">
    <name type="scientific">Trichonephila clavipes</name>
    <name type="common">Golden silk orbweaver</name>
    <name type="synonym">Nephila clavipes</name>
    <dbReference type="NCBI Taxonomy" id="2585209"/>
    <lineage>
        <taxon>Eukaryota</taxon>
        <taxon>Metazoa</taxon>
        <taxon>Ecdysozoa</taxon>
        <taxon>Arthropoda</taxon>
        <taxon>Chelicerata</taxon>
        <taxon>Arachnida</taxon>
        <taxon>Araneae</taxon>
        <taxon>Araneomorphae</taxon>
        <taxon>Entelegynae</taxon>
        <taxon>Araneoidea</taxon>
        <taxon>Nephilidae</taxon>
        <taxon>Trichonephila</taxon>
    </lineage>
</organism>
<sequence length="105" mass="11775">MHIVYGLTEGNERAAESLYRKRHSKGRPRRTGPPSMEPCVLDTVQRNPSTMFLLLMHSLHPIRKTSLTPLLAMIAQVTAVIQAGLFPPTMSRTMLTSDKRGCFQP</sequence>
<keyword evidence="3" id="KW-1185">Reference proteome</keyword>
<evidence type="ECO:0000313" key="3">
    <source>
        <dbReference type="Proteomes" id="UP000887159"/>
    </source>
</evidence>
<proteinExistence type="predicted"/>
<gene>
    <name evidence="2" type="ORF">TNCV_556511</name>
</gene>
<comment type="caution">
    <text evidence="2">The sequence shown here is derived from an EMBL/GenBank/DDBJ whole genome shotgun (WGS) entry which is preliminary data.</text>
</comment>
<dbReference type="Proteomes" id="UP000887159">
    <property type="component" value="Unassembled WGS sequence"/>
</dbReference>
<dbReference type="AlphaFoldDB" id="A0A8X6RTD6"/>
<reference evidence="2" key="1">
    <citation type="submission" date="2020-08" db="EMBL/GenBank/DDBJ databases">
        <title>Multicomponent nature underlies the extraordinary mechanical properties of spider dragline silk.</title>
        <authorList>
            <person name="Kono N."/>
            <person name="Nakamura H."/>
            <person name="Mori M."/>
            <person name="Yoshida Y."/>
            <person name="Ohtoshi R."/>
            <person name="Malay A.D."/>
            <person name="Moran D.A.P."/>
            <person name="Tomita M."/>
            <person name="Numata K."/>
            <person name="Arakawa K."/>
        </authorList>
    </citation>
    <scope>NUCLEOTIDE SEQUENCE</scope>
</reference>
<feature type="compositionally biased region" description="Basic residues" evidence="1">
    <location>
        <begin position="20"/>
        <end position="30"/>
    </location>
</feature>
<protein>
    <recommendedName>
        <fullName evidence="4">DUF4817 domain-containing protein</fullName>
    </recommendedName>
</protein>
<evidence type="ECO:0008006" key="4">
    <source>
        <dbReference type="Google" id="ProtNLM"/>
    </source>
</evidence>